<feature type="transmembrane region" description="Helical" evidence="8">
    <location>
        <begin position="114"/>
        <end position="135"/>
    </location>
</feature>
<evidence type="ECO:0000256" key="4">
    <source>
        <dbReference type="ARBA" id="ARBA00023136"/>
    </source>
</evidence>
<dbReference type="AlphaFoldDB" id="A0A3B1ILJ1"/>
<dbReference type="STRING" id="7994.ENSAMXP00000030767"/>
<dbReference type="GO" id="GO:0016020">
    <property type="term" value="C:membrane"/>
    <property type="evidence" value="ECO:0007669"/>
    <property type="project" value="UniProtKB-SubCell"/>
</dbReference>
<sequence>MAEEAAPQNNTMQKMIDYTTSTRKGGILMAEIVLSIIVVICFAVSVFGYYILAGVWELISTIIIFIIFSLELQTTFRFINFQWTDFFRAISSCLLFFIVSIICVASKWSDTPQIVGGVFAFLASLLYGHDTYLILTEIRASKDNAPVMSKYFFILLSKIDHIFPSFLLMSFKAPND</sequence>
<dbReference type="PANTHER" id="PTHR22776:SF4">
    <property type="entry name" value="PROTEOLIPID PROTEIN 2"/>
    <property type="match status" value="1"/>
</dbReference>
<reference evidence="11" key="2">
    <citation type="journal article" date="2014" name="Nat. Commun.">
        <title>The cavefish genome reveals candidate genes for eye loss.</title>
        <authorList>
            <person name="McGaugh S.E."/>
            <person name="Gross J.B."/>
            <person name="Aken B."/>
            <person name="Blin M."/>
            <person name="Borowsky R."/>
            <person name="Chalopin D."/>
            <person name="Hinaux H."/>
            <person name="Jeffery W.R."/>
            <person name="Keene A."/>
            <person name="Ma L."/>
            <person name="Minx P."/>
            <person name="Murphy D."/>
            <person name="O'Quin K.E."/>
            <person name="Retaux S."/>
            <person name="Rohner N."/>
            <person name="Searle S.M."/>
            <person name="Stahl B.A."/>
            <person name="Tabin C."/>
            <person name="Volff J.N."/>
            <person name="Yoshizawa M."/>
            <person name="Warren W.C."/>
        </authorList>
    </citation>
    <scope>NUCLEOTIDE SEQUENCE [LARGE SCALE GENOMIC DNA]</scope>
    <source>
        <strain evidence="11">female</strain>
    </source>
</reference>
<dbReference type="PROSITE" id="PS51225">
    <property type="entry name" value="MARVEL"/>
    <property type="match status" value="1"/>
</dbReference>
<evidence type="ECO:0000256" key="8">
    <source>
        <dbReference type="SAM" id="Phobius"/>
    </source>
</evidence>
<reference evidence="10" key="3">
    <citation type="submission" date="2025-08" db="UniProtKB">
        <authorList>
            <consortium name="Ensembl"/>
        </authorList>
    </citation>
    <scope>IDENTIFICATION</scope>
</reference>
<evidence type="ECO:0000256" key="1">
    <source>
        <dbReference type="ARBA" id="ARBA00004141"/>
    </source>
</evidence>
<reference evidence="10" key="4">
    <citation type="submission" date="2025-09" db="UniProtKB">
        <authorList>
            <consortium name="Ensembl"/>
        </authorList>
    </citation>
    <scope>IDENTIFICATION</scope>
</reference>
<dbReference type="PANTHER" id="PTHR22776">
    <property type="entry name" value="MARVEL-CONTAINING POTENTIAL LIPID RAFT-ASSOCIATED PROTEIN"/>
    <property type="match status" value="1"/>
</dbReference>
<keyword evidence="3 8" id="KW-1133">Transmembrane helix</keyword>
<dbReference type="InterPro" id="IPR008253">
    <property type="entry name" value="Marvel"/>
</dbReference>
<protein>
    <recommendedName>
        <fullName evidence="6">Proteolipid protein 2</fullName>
    </recommendedName>
</protein>
<feature type="domain" description="MARVEL" evidence="9">
    <location>
        <begin position="19"/>
        <end position="139"/>
    </location>
</feature>
<comment type="function">
    <text evidence="5">May play a role in cell differentiation in the intestinal epithelium.</text>
</comment>
<comment type="subcellular location">
    <subcellularLocation>
        <location evidence="1">Membrane</location>
        <topology evidence="1">Multi-pass membrane protein</topology>
    </subcellularLocation>
</comment>
<keyword evidence="11" id="KW-1185">Reference proteome</keyword>
<dbReference type="InParanoid" id="A0A3B1ILJ1"/>
<evidence type="ECO:0000259" key="9">
    <source>
        <dbReference type="PROSITE" id="PS51225"/>
    </source>
</evidence>
<dbReference type="Ensembl" id="ENSAMXT00000044809.1">
    <property type="protein sequence ID" value="ENSAMXP00000030767.1"/>
    <property type="gene ID" value="ENSAMXG00000033542.1"/>
</dbReference>
<evidence type="ECO:0000256" key="7">
    <source>
        <dbReference type="PROSITE-ProRule" id="PRU00581"/>
    </source>
</evidence>
<evidence type="ECO:0000256" key="2">
    <source>
        <dbReference type="ARBA" id="ARBA00022692"/>
    </source>
</evidence>
<evidence type="ECO:0000256" key="3">
    <source>
        <dbReference type="ARBA" id="ARBA00022989"/>
    </source>
</evidence>
<keyword evidence="2 7" id="KW-0812">Transmembrane</keyword>
<feature type="transmembrane region" description="Helical" evidence="8">
    <location>
        <begin position="58"/>
        <end position="79"/>
    </location>
</feature>
<feature type="transmembrane region" description="Helical" evidence="8">
    <location>
        <begin position="32"/>
        <end position="52"/>
    </location>
</feature>
<dbReference type="GeneTree" id="ENSGT00940000158528"/>
<feature type="transmembrane region" description="Helical" evidence="8">
    <location>
        <begin position="86"/>
        <end position="108"/>
    </location>
</feature>
<accession>A0A3B1ILJ1</accession>
<evidence type="ECO:0000313" key="11">
    <source>
        <dbReference type="Proteomes" id="UP000018467"/>
    </source>
</evidence>
<organism evidence="10 11">
    <name type="scientific">Astyanax mexicanus</name>
    <name type="common">Blind cave fish</name>
    <name type="synonym">Astyanax fasciatus mexicanus</name>
    <dbReference type="NCBI Taxonomy" id="7994"/>
    <lineage>
        <taxon>Eukaryota</taxon>
        <taxon>Metazoa</taxon>
        <taxon>Chordata</taxon>
        <taxon>Craniata</taxon>
        <taxon>Vertebrata</taxon>
        <taxon>Euteleostomi</taxon>
        <taxon>Actinopterygii</taxon>
        <taxon>Neopterygii</taxon>
        <taxon>Teleostei</taxon>
        <taxon>Ostariophysi</taxon>
        <taxon>Characiformes</taxon>
        <taxon>Characoidei</taxon>
        <taxon>Acestrorhamphidae</taxon>
        <taxon>Acestrorhamphinae</taxon>
        <taxon>Astyanax</taxon>
    </lineage>
</organism>
<name>A0A3B1ILJ1_ASTMX</name>
<dbReference type="Bgee" id="ENSAMXG00000033542">
    <property type="expression patterns" value="Expressed in pharyngeal gill and 7 other cell types or tissues"/>
</dbReference>
<proteinExistence type="predicted"/>
<evidence type="ECO:0000256" key="5">
    <source>
        <dbReference type="ARBA" id="ARBA00037152"/>
    </source>
</evidence>
<evidence type="ECO:0000256" key="6">
    <source>
        <dbReference type="ARBA" id="ARBA00039459"/>
    </source>
</evidence>
<dbReference type="InterPro" id="IPR050578">
    <property type="entry name" value="MARVEL-CKLF_proteins"/>
</dbReference>
<dbReference type="Proteomes" id="UP000018467">
    <property type="component" value="Unassembled WGS sequence"/>
</dbReference>
<evidence type="ECO:0000313" key="10">
    <source>
        <dbReference type="Ensembl" id="ENSAMXP00000030767.1"/>
    </source>
</evidence>
<dbReference type="Pfam" id="PF01284">
    <property type="entry name" value="MARVEL"/>
    <property type="match status" value="1"/>
</dbReference>
<reference evidence="11" key="1">
    <citation type="submission" date="2013-03" db="EMBL/GenBank/DDBJ databases">
        <authorList>
            <person name="Jeffery W."/>
            <person name="Warren W."/>
            <person name="Wilson R.K."/>
        </authorList>
    </citation>
    <scope>NUCLEOTIDE SEQUENCE</scope>
    <source>
        <strain evidence="11">female</strain>
    </source>
</reference>
<keyword evidence="4 7" id="KW-0472">Membrane</keyword>